<organism evidence="1 2">
    <name type="scientific">Gottfriedia endophytica</name>
    <dbReference type="NCBI Taxonomy" id="2820819"/>
    <lineage>
        <taxon>Bacteria</taxon>
        <taxon>Bacillati</taxon>
        <taxon>Bacillota</taxon>
        <taxon>Bacilli</taxon>
        <taxon>Bacillales</taxon>
        <taxon>Bacillaceae</taxon>
        <taxon>Gottfriedia</taxon>
    </lineage>
</organism>
<dbReference type="InterPro" id="IPR018655">
    <property type="entry name" value="DUF2086"/>
</dbReference>
<comment type="caution">
    <text evidence="1">The sequence shown here is derived from an EMBL/GenBank/DDBJ whole genome shotgun (WGS) entry which is preliminary data.</text>
</comment>
<dbReference type="EMBL" id="JAGIYQ010000013">
    <property type="protein sequence ID" value="MBP0726636.1"/>
    <property type="molecule type" value="Genomic_DNA"/>
</dbReference>
<sequence>MVLDIKTRINNLDWESIQNELDDKGFAKLPQIITIQECELFMSLYSDEETYRTTINMKRYRFGSGEYKYFSYPLPKIIQDLRESIYQELAKTANRWLGYMKKPEEYPDNLHDFLNKCASYEQTRPTPLILKYEEGGFNCLHQDLYGDMYFPFQVVFVLNQRDKDYTGGESLLVEQIPRAQSRGHVVTLDQGCALIFPTNNRPTQGKKGYYKNTIRHGVSTVTSGSRFGLGIIFHDSK</sequence>
<dbReference type="Pfam" id="PF09859">
    <property type="entry name" value="Oxygenase-NA"/>
    <property type="match status" value="1"/>
</dbReference>
<keyword evidence="2" id="KW-1185">Reference proteome</keyword>
<evidence type="ECO:0000313" key="2">
    <source>
        <dbReference type="Proteomes" id="UP000682134"/>
    </source>
</evidence>
<reference evidence="1" key="1">
    <citation type="submission" date="2021-04" db="EMBL/GenBank/DDBJ databases">
        <title>Genome seq and assembly of Bacillus sp.</title>
        <authorList>
            <person name="Chhetri G."/>
        </authorList>
    </citation>
    <scope>NUCLEOTIDE SEQUENCE</scope>
    <source>
        <strain evidence="1">RG28</strain>
    </source>
</reference>
<dbReference type="Proteomes" id="UP000682134">
    <property type="component" value="Unassembled WGS sequence"/>
</dbReference>
<dbReference type="AlphaFoldDB" id="A0A940NPX7"/>
<name>A0A940NPX7_9BACI</name>
<evidence type="ECO:0000313" key="1">
    <source>
        <dbReference type="EMBL" id="MBP0726636.1"/>
    </source>
</evidence>
<accession>A0A940NPX7</accession>
<proteinExistence type="predicted"/>
<dbReference type="Gene3D" id="2.60.120.620">
    <property type="entry name" value="q2cbj1_9rhob like domain"/>
    <property type="match status" value="1"/>
</dbReference>
<dbReference type="RefSeq" id="WP_209406980.1">
    <property type="nucleotide sequence ID" value="NZ_JAGIYQ010000013.1"/>
</dbReference>
<protein>
    <submittedName>
        <fullName evidence="1">2OG-Fe(II) oxygenase</fullName>
    </submittedName>
</protein>
<gene>
    <name evidence="1" type="ORF">J5Y03_15860</name>
</gene>